<dbReference type="AlphaFoldDB" id="A0A9Q4NYD5"/>
<dbReference type="GeneID" id="92940686"/>
<dbReference type="EMBL" id="JAPUAV010000015">
    <property type="protein sequence ID" value="MCZ2573154.1"/>
    <property type="molecule type" value="Genomic_DNA"/>
</dbReference>
<reference evidence="1" key="1">
    <citation type="submission" date="2022-12" db="EMBL/GenBank/DDBJ databases">
        <title>Development of a Multilocus Sequence Typing Scheme for Bacteroides fragilis Based on Whole Genome Sequencing Data and Clinical Application.</title>
        <authorList>
            <person name="Nielsen F.D."/>
            <person name="Justesen U.S."/>
        </authorList>
    </citation>
    <scope>NUCLEOTIDE SEQUENCE</scope>
    <source>
        <strain evidence="1">BF_BC_VIB_DK_2012_57</strain>
    </source>
</reference>
<comment type="caution">
    <text evidence="1">The sequence shown here is derived from an EMBL/GenBank/DDBJ whole genome shotgun (WGS) entry which is preliminary data.</text>
</comment>
<sequence>MHTDYSAIRLAEITSEHEDSPRAIVLRHGSIVSHIASILTALCQCVCFLEEES</sequence>
<proteinExistence type="predicted"/>
<gene>
    <name evidence="1" type="ORF">O1420_17430</name>
</gene>
<evidence type="ECO:0000313" key="2">
    <source>
        <dbReference type="Proteomes" id="UP001078742"/>
    </source>
</evidence>
<accession>A0A9Q4NYD5</accession>
<protein>
    <submittedName>
        <fullName evidence="1">Uncharacterized protein</fullName>
    </submittedName>
</protein>
<dbReference type="RefSeq" id="WP_010993168.1">
    <property type="nucleotide sequence ID" value="NZ_CAAKNW010000117.1"/>
</dbReference>
<name>A0A9Q4NYD5_BACFG</name>
<evidence type="ECO:0000313" key="1">
    <source>
        <dbReference type="EMBL" id="MCZ2573154.1"/>
    </source>
</evidence>
<organism evidence="1 2">
    <name type="scientific">Bacteroides fragilis</name>
    <dbReference type="NCBI Taxonomy" id="817"/>
    <lineage>
        <taxon>Bacteria</taxon>
        <taxon>Pseudomonadati</taxon>
        <taxon>Bacteroidota</taxon>
        <taxon>Bacteroidia</taxon>
        <taxon>Bacteroidales</taxon>
        <taxon>Bacteroidaceae</taxon>
        <taxon>Bacteroides</taxon>
    </lineage>
</organism>
<dbReference type="Proteomes" id="UP001078742">
    <property type="component" value="Unassembled WGS sequence"/>
</dbReference>